<comment type="caution">
    <text evidence="1">The sequence shown here is derived from an EMBL/GenBank/DDBJ whole genome shotgun (WGS) entry which is preliminary data.</text>
</comment>
<protein>
    <submittedName>
        <fullName evidence="1">Uncharacterized protein</fullName>
    </submittedName>
</protein>
<dbReference type="EMBL" id="CM031809">
    <property type="protein sequence ID" value="KAG6667924.1"/>
    <property type="molecule type" value="Genomic_DNA"/>
</dbReference>
<dbReference type="Proteomes" id="UP000811609">
    <property type="component" value="Chromosome 1"/>
</dbReference>
<organism evidence="1 2">
    <name type="scientific">Carya illinoinensis</name>
    <name type="common">Pecan</name>
    <dbReference type="NCBI Taxonomy" id="32201"/>
    <lineage>
        <taxon>Eukaryota</taxon>
        <taxon>Viridiplantae</taxon>
        <taxon>Streptophyta</taxon>
        <taxon>Embryophyta</taxon>
        <taxon>Tracheophyta</taxon>
        <taxon>Spermatophyta</taxon>
        <taxon>Magnoliopsida</taxon>
        <taxon>eudicotyledons</taxon>
        <taxon>Gunneridae</taxon>
        <taxon>Pentapetalae</taxon>
        <taxon>rosids</taxon>
        <taxon>fabids</taxon>
        <taxon>Fagales</taxon>
        <taxon>Juglandaceae</taxon>
        <taxon>Carya</taxon>
    </lineage>
</organism>
<evidence type="ECO:0000313" key="1">
    <source>
        <dbReference type="EMBL" id="KAG6667924.1"/>
    </source>
</evidence>
<name>A0A8T1RMB3_CARIL</name>
<reference evidence="1" key="1">
    <citation type="submission" date="2020-12" db="EMBL/GenBank/DDBJ databases">
        <title>WGS assembly of Carya illinoinensis cv. Pawnee.</title>
        <authorList>
            <person name="Platts A."/>
            <person name="Shu S."/>
            <person name="Wright S."/>
            <person name="Barry K."/>
            <person name="Edger P."/>
            <person name="Pires J.C."/>
            <person name="Schmutz J."/>
        </authorList>
    </citation>
    <scope>NUCLEOTIDE SEQUENCE</scope>
    <source>
        <tissue evidence="1">Leaf</tissue>
    </source>
</reference>
<gene>
    <name evidence="1" type="ORF">CIPAW_01G133900</name>
</gene>
<sequence>MTFYSHVNIEGSKKKQEVVLEKYAAACRHQFRCFICCWLTRR</sequence>
<accession>A0A8T1RMB3</accession>
<dbReference type="AlphaFoldDB" id="A0A8T1RMB3"/>
<proteinExistence type="predicted"/>
<evidence type="ECO:0000313" key="2">
    <source>
        <dbReference type="Proteomes" id="UP000811609"/>
    </source>
</evidence>
<keyword evidence="2" id="KW-1185">Reference proteome</keyword>